<evidence type="ECO:0000313" key="6">
    <source>
        <dbReference type="EMBL" id="NYE73891.1"/>
    </source>
</evidence>
<keyword evidence="3" id="KW-0804">Transcription</keyword>
<gene>
    <name evidence="6" type="ORF">BKA15_005220</name>
</gene>
<dbReference type="GO" id="GO:0003700">
    <property type="term" value="F:DNA-binding transcription factor activity"/>
    <property type="evidence" value="ECO:0007669"/>
    <property type="project" value="TreeGrafter"/>
</dbReference>
<keyword evidence="1" id="KW-0805">Transcription regulation</keyword>
<dbReference type="RefSeq" id="WP_179755737.1">
    <property type="nucleotide sequence ID" value="NZ_JACCBU010000001.1"/>
</dbReference>
<reference evidence="6 7" key="1">
    <citation type="submission" date="2020-07" db="EMBL/GenBank/DDBJ databases">
        <title>Sequencing the genomes of 1000 actinobacteria strains.</title>
        <authorList>
            <person name="Klenk H.-P."/>
        </authorList>
    </citation>
    <scope>NUCLEOTIDE SEQUENCE [LARGE SCALE GENOMIC DNA]</scope>
    <source>
        <strain evidence="6 7">DSM 22083</strain>
    </source>
</reference>
<dbReference type="InterPro" id="IPR009057">
    <property type="entry name" value="Homeodomain-like_sf"/>
</dbReference>
<evidence type="ECO:0000259" key="5">
    <source>
        <dbReference type="PROSITE" id="PS50977"/>
    </source>
</evidence>
<dbReference type="PANTHER" id="PTHR30055:SF234">
    <property type="entry name" value="HTH-TYPE TRANSCRIPTIONAL REGULATOR BETI"/>
    <property type="match status" value="1"/>
</dbReference>
<dbReference type="Pfam" id="PF00440">
    <property type="entry name" value="TetR_N"/>
    <property type="match status" value="1"/>
</dbReference>
<feature type="domain" description="HTH tetR-type" evidence="5">
    <location>
        <begin position="68"/>
        <end position="128"/>
    </location>
</feature>
<proteinExistence type="predicted"/>
<evidence type="ECO:0000256" key="1">
    <source>
        <dbReference type="ARBA" id="ARBA00023015"/>
    </source>
</evidence>
<dbReference type="InterPro" id="IPR050109">
    <property type="entry name" value="HTH-type_TetR-like_transc_reg"/>
</dbReference>
<protein>
    <submittedName>
        <fullName evidence="6">AcrR family transcriptional regulator</fullName>
    </submittedName>
</protein>
<feature type="DNA-binding region" description="H-T-H motif" evidence="4">
    <location>
        <begin position="91"/>
        <end position="110"/>
    </location>
</feature>
<dbReference type="PROSITE" id="PS50977">
    <property type="entry name" value="HTH_TETR_2"/>
    <property type="match status" value="1"/>
</dbReference>
<evidence type="ECO:0000256" key="2">
    <source>
        <dbReference type="ARBA" id="ARBA00023125"/>
    </source>
</evidence>
<dbReference type="PANTHER" id="PTHR30055">
    <property type="entry name" value="HTH-TYPE TRANSCRIPTIONAL REGULATOR RUTR"/>
    <property type="match status" value="1"/>
</dbReference>
<organism evidence="6 7">
    <name type="scientific">Microlunatus parietis</name>
    <dbReference type="NCBI Taxonomy" id="682979"/>
    <lineage>
        <taxon>Bacteria</taxon>
        <taxon>Bacillati</taxon>
        <taxon>Actinomycetota</taxon>
        <taxon>Actinomycetes</taxon>
        <taxon>Propionibacteriales</taxon>
        <taxon>Propionibacteriaceae</taxon>
        <taxon>Microlunatus</taxon>
    </lineage>
</organism>
<name>A0A7Y9LF97_9ACTN</name>
<dbReference type="SUPFAM" id="SSF46689">
    <property type="entry name" value="Homeodomain-like"/>
    <property type="match status" value="1"/>
</dbReference>
<comment type="caution">
    <text evidence="6">The sequence shown here is derived from an EMBL/GenBank/DDBJ whole genome shotgun (WGS) entry which is preliminary data.</text>
</comment>
<evidence type="ECO:0000313" key="7">
    <source>
        <dbReference type="Proteomes" id="UP000569914"/>
    </source>
</evidence>
<dbReference type="Proteomes" id="UP000569914">
    <property type="component" value="Unassembled WGS sequence"/>
</dbReference>
<dbReference type="Gene3D" id="1.10.357.10">
    <property type="entry name" value="Tetracycline Repressor, domain 2"/>
    <property type="match status" value="1"/>
</dbReference>
<keyword evidence="7" id="KW-1185">Reference proteome</keyword>
<evidence type="ECO:0000256" key="3">
    <source>
        <dbReference type="ARBA" id="ARBA00023163"/>
    </source>
</evidence>
<accession>A0A7Y9LF97</accession>
<keyword evidence="2 4" id="KW-0238">DNA-binding</keyword>
<dbReference type="GO" id="GO:0000976">
    <property type="term" value="F:transcription cis-regulatory region binding"/>
    <property type="evidence" value="ECO:0007669"/>
    <property type="project" value="TreeGrafter"/>
</dbReference>
<sequence length="260" mass="27394">MKQVEAALVDAAIAAAREREQSVAEIPLDEIARVAGISRSTLLRRLGGSRATLDEAVRDAGVDPGGRVPVRERAVAAAARLIADRGLGSVTLASVADEAGCSLPAVHVAFDGRDSLLAAVFDRHSPLPELIAVAQDPPAELEQLVLRVYRTLITVLQREPRVFPALLSDLFSRPTGPAAELMRGNAPKVAEALAALFGPHLDSGALRRLPFPILLQLLIGPMLLHVVLRPGLEAALPMPPIDDAAELFAAAFLRAAGTPP</sequence>
<dbReference type="EMBL" id="JACCBU010000001">
    <property type="protein sequence ID" value="NYE73891.1"/>
    <property type="molecule type" value="Genomic_DNA"/>
</dbReference>
<dbReference type="AlphaFoldDB" id="A0A7Y9LF97"/>
<evidence type="ECO:0000256" key="4">
    <source>
        <dbReference type="PROSITE-ProRule" id="PRU00335"/>
    </source>
</evidence>
<dbReference type="InterPro" id="IPR001647">
    <property type="entry name" value="HTH_TetR"/>
</dbReference>